<dbReference type="RefSeq" id="WP_284237212.1">
    <property type="nucleotide sequence ID" value="NZ_BSSQ01000003.1"/>
</dbReference>
<feature type="transmembrane region" description="Helical" evidence="1">
    <location>
        <begin position="176"/>
        <end position="194"/>
    </location>
</feature>
<comment type="caution">
    <text evidence="2">The sequence shown here is derived from an EMBL/GenBank/DDBJ whole genome shotgun (WGS) entry which is preliminary data.</text>
</comment>
<evidence type="ECO:0008006" key="4">
    <source>
        <dbReference type="Google" id="ProtNLM"/>
    </source>
</evidence>
<protein>
    <recommendedName>
        <fullName evidence="4">Tissue inhibitor of metalloproteinase</fullName>
    </recommendedName>
</protein>
<evidence type="ECO:0000256" key="1">
    <source>
        <dbReference type="SAM" id="Phobius"/>
    </source>
</evidence>
<keyword evidence="1" id="KW-0472">Membrane</keyword>
<dbReference type="EMBL" id="BSSQ01000003">
    <property type="protein sequence ID" value="GLX66516.1"/>
    <property type="molecule type" value="Genomic_DNA"/>
</dbReference>
<sequence>MWKTVTKILLIYMFVFGLWFVSEPKAAYACSCATEPSIENQLEHKTAIFTGKVLSVTEPEKKEIMSSADLVTVQFEVETVWKGEVESQTKVYTAQSSVSCGYEGFKVDQQFIVFAYGEPDHLETGVCEGNKTVASAEKELNILGAGYEPMKKAAPPDDPLVSASVSKDSASTFEKISIVTAVSLLLFFVLAVIYKRSRR</sequence>
<name>A0ABQ6GAA6_9BACL</name>
<accession>A0ABQ6GAA6</accession>
<keyword evidence="1" id="KW-0812">Transmembrane</keyword>
<evidence type="ECO:0000313" key="2">
    <source>
        <dbReference type="EMBL" id="GLX66516.1"/>
    </source>
</evidence>
<dbReference type="Proteomes" id="UP001157114">
    <property type="component" value="Unassembled WGS sequence"/>
</dbReference>
<dbReference type="Gene3D" id="2.40.50.120">
    <property type="match status" value="1"/>
</dbReference>
<gene>
    <name evidence="2" type="ORF">MU1_08600</name>
</gene>
<organism evidence="2 3">
    <name type="scientific">Paenibacillus glycanilyticus</name>
    <dbReference type="NCBI Taxonomy" id="126569"/>
    <lineage>
        <taxon>Bacteria</taxon>
        <taxon>Bacillati</taxon>
        <taxon>Bacillota</taxon>
        <taxon>Bacilli</taxon>
        <taxon>Bacillales</taxon>
        <taxon>Paenibacillaceae</taxon>
        <taxon>Paenibacillus</taxon>
    </lineage>
</organism>
<evidence type="ECO:0000313" key="3">
    <source>
        <dbReference type="Proteomes" id="UP001157114"/>
    </source>
</evidence>
<proteinExistence type="predicted"/>
<dbReference type="InterPro" id="IPR008993">
    <property type="entry name" value="TIMP-like_OB-fold"/>
</dbReference>
<reference evidence="2 3" key="1">
    <citation type="submission" date="2023-03" db="EMBL/GenBank/DDBJ databases">
        <title>Draft genome sequence of the bacteria which degrade cell wall of Tricholomamatutake.</title>
        <authorList>
            <person name="Konishi Y."/>
            <person name="Fukuta Y."/>
            <person name="Shirasaka N."/>
        </authorList>
    </citation>
    <scope>NUCLEOTIDE SEQUENCE [LARGE SCALE GENOMIC DNA]</scope>
    <source>
        <strain evidence="3">mu1</strain>
    </source>
</reference>
<keyword evidence="1" id="KW-1133">Transmembrane helix</keyword>
<keyword evidence="3" id="KW-1185">Reference proteome</keyword>
<dbReference type="SUPFAM" id="SSF50242">
    <property type="entry name" value="TIMP-like"/>
    <property type="match status" value="1"/>
</dbReference>